<accession>A0ABR2PWK1</accession>
<proteinExistence type="predicted"/>
<name>A0ABR2PWK1_9ROSI</name>
<dbReference type="EMBL" id="JBBPBN010000050">
    <property type="protein sequence ID" value="KAK8992802.1"/>
    <property type="molecule type" value="Genomic_DNA"/>
</dbReference>
<comment type="caution">
    <text evidence="1">The sequence shown here is derived from an EMBL/GenBank/DDBJ whole genome shotgun (WGS) entry which is preliminary data.</text>
</comment>
<evidence type="ECO:0000313" key="1">
    <source>
        <dbReference type="EMBL" id="KAK8992802.1"/>
    </source>
</evidence>
<protein>
    <submittedName>
        <fullName evidence="1">Uncharacterized protein</fullName>
    </submittedName>
</protein>
<organism evidence="1 2">
    <name type="scientific">Hibiscus sabdariffa</name>
    <name type="common">roselle</name>
    <dbReference type="NCBI Taxonomy" id="183260"/>
    <lineage>
        <taxon>Eukaryota</taxon>
        <taxon>Viridiplantae</taxon>
        <taxon>Streptophyta</taxon>
        <taxon>Embryophyta</taxon>
        <taxon>Tracheophyta</taxon>
        <taxon>Spermatophyta</taxon>
        <taxon>Magnoliopsida</taxon>
        <taxon>eudicotyledons</taxon>
        <taxon>Gunneridae</taxon>
        <taxon>Pentapetalae</taxon>
        <taxon>rosids</taxon>
        <taxon>malvids</taxon>
        <taxon>Malvales</taxon>
        <taxon>Malvaceae</taxon>
        <taxon>Malvoideae</taxon>
        <taxon>Hibiscus</taxon>
    </lineage>
</organism>
<keyword evidence="2" id="KW-1185">Reference proteome</keyword>
<gene>
    <name evidence="1" type="ORF">V6N11_048872</name>
</gene>
<dbReference type="Proteomes" id="UP001396334">
    <property type="component" value="Unassembled WGS sequence"/>
</dbReference>
<evidence type="ECO:0000313" key="2">
    <source>
        <dbReference type="Proteomes" id="UP001396334"/>
    </source>
</evidence>
<reference evidence="1 2" key="1">
    <citation type="journal article" date="2024" name="G3 (Bethesda)">
        <title>Genome assembly of Hibiscus sabdariffa L. provides insights into metabolisms of medicinal natural products.</title>
        <authorList>
            <person name="Kim T."/>
        </authorList>
    </citation>
    <scope>NUCLEOTIDE SEQUENCE [LARGE SCALE GENOMIC DNA]</scope>
    <source>
        <strain evidence="1">TK-2024</strain>
        <tissue evidence="1">Old leaves</tissue>
    </source>
</reference>
<sequence length="164" mass="17981">MTQTSAAEYSEATCVVAGVQESVSKGSSLITRSADSRRKSWPFPAFMLLSEITSISLSVNPISFLAASRNNCLFSSIFAGLASSRSIYRTRNGSYKSQLVINSKWNNSRLRSQLNVFFLTPGLQSRTLSSTDPNGPTRNLKQISSCFLLSIHKLISWITSSSLL</sequence>